<dbReference type="EMBL" id="JAZHXI010000006">
    <property type="protein sequence ID" value="KAL2070939.1"/>
    <property type="molecule type" value="Genomic_DNA"/>
</dbReference>
<accession>A0ABR4CPF0</accession>
<name>A0ABR4CPF0_9HELO</name>
<evidence type="ECO:0000313" key="1">
    <source>
        <dbReference type="EMBL" id="KAL2070939.1"/>
    </source>
</evidence>
<dbReference type="Proteomes" id="UP001595075">
    <property type="component" value="Unassembled WGS sequence"/>
</dbReference>
<comment type="caution">
    <text evidence="1">The sequence shown here is derived from an EMBL/GenBank/DDBJ whole genome shotgun (WGS) entry which is preliminary data.</text>
</comment>
<evidence type="ECO:0000313" key="2">
    <source>
        <dbReference type="Proteomes" id="UP001595075"/>
    </source>
</evidence>
<keyword evidence="2" id="KW-1185">Reference proteome</keyword>
<proteinExistence type="predicted"/>
<organism evidence="1 2">
    <name type="scientific">Oculimacula yallundae</name>
    <dbReference type="NCBI Taxonomy" id="86028"/>
    <lineage>
        <taxon>Eukaryota</taxon>
        <taxon>Fungi</taxon>
        <taxon>Dikarya</taxon>
        <taxon>Ascomycota</taxon>
        <taxon>Pezizomycotina</taxon>
        <taxon>Leotiomycetes</taxon>
        <taxon>Helotiales</taxon>
        <taxon>Ploettnerulaceae</taxon>
        <taxon>Oculimacula</taxon>
    </lineage>
</organism>
<reference evidence="1 2" key="1">
    <citation type="journal article" date="2024" name="Commun. Biol.">
        <title>Comparative genomic analysis of thermophilic fungi reveals convergent evolutionary adaptations and gene losses.</title>
        <authorList>
            <person name="Steindorff A.S."/>
            <person name="Aguilar-Pontes M.V."/>
            <person name="Robinson A.J."/>
            <person name="Andreopoulos B."/>
            <person name="LaButti K."/>
            <person name="Kuo A."/>
            <person name="Mondo S."/>
            <person name="Riley R."/>
            <person name="Otillar R."/>
            <person name="Haridas S."/>
            <person name="Lipzen A."/>
            <person name="Grimwood J."/>
            <person name="Schmutz J."/>
            <person name="Clum A."/>
            <person name="Reid I.D."/>
            <person name="Moisan M.C."/>
            <person name="Butler G."/>
            <person name="Nguyen T.T.M."/>
            <person name="Dewar K."/>
            <person name="Conant G."/>
            <person name="Drula E."/>
            <person name="Henrissat B."/>
            <person name="Hansel C."/>
            <person name="Singer S."/>
            <person name="Hutchinson M.I."/>
            <person name="de Vries R.P."/>
            <person name="Natvig D.O."/>
            <person name="Powell A.J."/>
            <person name="Tsang A."/>
            <person name="Grigoriev I.V."/>
        </authorList>
    </citation>
    <scope>NUCLEOTIDE SEQUENCE [LARGE SCALE GENOMIC DNA]</scope>
    <source>
        <strain evidence="1 2">CBS 494.80</strain>
    </source>
</reference>
<sequence>MDPSVVSVVKAIWAGSYELLLRKLYLRIILRTFSYKSGNATLWILHRAGQNVAPGSSLNIFRTFPRTLIAEAVFILV</sequence>
<protein>
    <submittedName>
        <fullName evidence="1">Uncharacterized protein</fullName>
    </submittedName>
</protein>
<gene>
    <name evidence="1" type="ORF">VTL71DRAFT_13965</name>
</gene>